<feature type="compositionally biased region" description="Gly residues" evidence="1">
    <location>
        <begin position="42"/>
        <end position="54"/>
    </location>
</feature>
<feature type="region of interest" description="Disordered" evidence="1">
    <location>
        <begin position="482"/>
        <end position="504"/>
    </location>
</feature>
<evidence type="ECO:0000259" key="2">
    <source>
        <dbReference type="Pfam" id="PF10979"/>
    </source>
</evidence>
<dbReference type="AlphaFoldDB" id="A0A936NF01"/>
<feature type="compositionally biased region" description="Basic and acidic residues" evidence="1">
    <location>
        <begin position="23"/>
        <end position="40"/>
    </location>
</feature>
<reference evidence="3 4" key="1">
    <citation type="submission" date="2020-10" db="EMBL/GenBank/DDBJ databases">
        <title>Connecting structure to function with the recovery of over 1000 high-quality activated sludge metagenome-assembled genomes encoding full-length rRNA genes using long-read sequencing.</title>
        <authorList>
            <person name="Singleton C.M."/>
            <person name="Petriglieri F."/>
            <person name="Kristensen J.M."/>
            <person name="Kirkegaard R.H."/>
            <person name="Michaelsen T.Y."/>
            <person name="Andersen M.H."/>
            <person name="Karst S.M."/>
            <person name="Dueholm M.S."/>
            <person name="Nielsen P.H."/>
            <person name="Albertsen M."/>
        </authorList>
    </citation>
    <scope>NUCLEOTIDE SEQUENCE [LARGE SCALE GENOMIC DNA]</scope>
    <source>
        <strain evidence="3">Lyne_18-Q3-R50-59_MAXAC.006</strain>
    </source>
</reference>
<gene>
    <name evidence="3" type="ORF">IPN02_12785</name>
</gene>
<comment type="caution">
    <text evidence="3">The sequence shown here is derived from an EMBL/GenBank/DDBJ whole genome shotgun (WGS) entry which is preliminary data.</text>
</comment>
<organism evidence="3 4">
    <name type="scientific">Candidatus Neomicrothrix subdominans</name>
    <dbReference type="NCBI Taxonomy" id="2954438"/>
    <lineage>
        <taxon>Bacteria</taxon>
        <taxon>Bacillati</taxon>
        <taxon>Actinomycetota</taxon>
        <taxon>Acidimicrobiia</taxon>
        <taxon>Acidimicrobiales</taxon>
        <taxon>Microthrixaceae</taxon>
        <taxon>Candidatus Neomicrothrix</taxon>
    </lineage>
</organism>
<proteinExistence type="predicted"/>
<dbReference type="Pfam" id="PF10979">
    <property type="entry name" value="DUF2786"/>
    <property type="match status" value="1"/>
</dbReference>
<feature type="region of interest" description="Disordered" evidence="1">
    <location>
        <begin position="1"/>
        <end position="69"/>
    </location>
</feature>
<dbReference type="Proteomes" id="UP000727993">
    <property type="component" value="Unassembled WGS sequence"/>
</dbReference>
<evidence type="ECO:0000313" key="3">
    <source>
        <dbReference type="EMBL" id="MBK9297679.1"/>
    </source>
</evidence>
<evidence type="ECO:0000256" key="1">
    <source>
        <dbReference type="SAM" id="MobiDB-lite"/>
    </source>
</evidence>
<feature type="compositionally biased region" description="Basic residues" evidence="1">
    <location>
        <begin position="1"/>
        <end position="17"/>
    </location>
</feature>
<feature type="domain" description="DUF2786" evidence="2">
    <location>
        <begin position="259"/>
        <end position="297"/>
    </location>
</feature>
<feature type="region of interest" description="Disordered" evidence="1">
    <location>
        <begin position="236"/>
        <end position="256"/>
    </location>
</feature>
<name>A0A936NF01_9ACTN</name>
<evidence type="ECO:0000313" key="4">
    <source>
        <dbReference type="Proteomes" id="UP000727993"/>
    </source>
</evidence>
<sequence>MGKNNRARRAAKAKARSRAQATSRERARRRDQADADDRSGHGAAGPSGATGHGGGEGHRQTNDIFGDSYRADPEGWTHDLLVDAGSFQHQEKRNRRYNSDLRTAVLRQLGRVPLDVLATAAERALLGRVEALWQGGWQPVELLRQARLNGSKAITARLMAQVVANDDARRRAATLDSRWISQVEALDLPAADAKPGWIRRWVGGEGLDLADARDALIDALAVMFLPRLECLIPPPGSLGAASTRSKPVRGDTSSERDPMLERIRALLAKAESTDFEEEAMAFTTKAQELITRHAIDEAMLADADATSEQEPSIIRVPIDPPYWDAKGFMLQLVAERSRCRAVMMDGLNMSRVVGYPADLTAVELLFTSLLIQAQTALAQAGKTAPPGTRTRSTSYRSSFLVAYAHRIGDRLSEINAAVASDVAEREGGSFLPVLRAREDCIDDFMAENYGDTVSGSVRGGYDPAAAAHGSVAADSAQLSFGDVEGNQSSSPDVGAAPLAALPAT</sequence>
<dbReference type="EMBL" id="JADJZA010000007">
    <property type="protein sequence ID" value="MBK9297679.1"/>
    <property type="molecule type" value="Genomic_DNA"/>
</dbReference>
<accession>A0A936NF01</accession>
<protein>
    <submittedName>
        <fullName evidence="3">DUF2786 domain-containing protein</fullName>
    </submittedName>
</protein>
<dbReference type="InterPro" id="IPR024498">
    <property type="entry name" value="DUF2786"/>
</dbReference>